<dbReference type="EMBL" id="CP045503">
    <property type="protein sequence ID" value="QPG58789.1"/>
    <property type="molecule type" value="Genomic_DNA"/>
</dbReference>
<evidence type="ECO:0000256" key="1">
    <source>
        <dbReference type="ARBA" id="ARBA00008416"/>
    </source>
</evidence>
<gene>
    <name evidence="5" type="ORF">FM038_016205</name>
</gene>
<dbReference type="PANTHER" id="PTHR43212:SF3">
    <property type="entry name" value="QUERCETIN 2,3-DIOXYGENASE"/>
    <property type="match status" value="1"/>
</dbReference>
<dbReference type="SUPFAM" id="SSF51182">
    <property type="entry name" value="RmlC-like cupins"/>
    <property type="match status" value="1"/>
</dbReference>
<evidence type="ECO:0000259" key="4">
    <source>
        <dbReference type="Pfam" id="PF17954"/>
    </source>
</evidence>
<accession>A0ABX6V8V5</accession>
<dbReference type="InterPro" id="IPR014710">
    <property type="entry name" value="RmlC-like_jellyroll"/>
</dbReference>
<evidence type="ECO:0000313" key="5">
    <source>
        <dbReference type="EMBL" id="QPG58789.1"/>
    </source>
</evidence>
<dbReference type="PIRSF" id="PIRSF006232">
    <property type="entry name" value="Pirin"/>
    <property type="match status" value="1"/>
</dbReference>
<sequence length="231" mass="25365">MIDIRLANQRGRGQFSWLSSKHSFSFADYHDTERMVFSSLRVINDDTVAAAAGFDTHGHRDMEIISYVTMGEMAHKDSKGNIQALPAGEFQLMSAGRGIYHSEFNVSQDSPLQFLQIWIEPNELGGEASYQQKSFTQTGPITAIVTPSGEAGTLKVKQDAYLYRLSLAAQQQVSYDIKPLRKVYIHLIQGQLTIGGAKLTAGDGAAITHLSQLELQAQGDKEAIGLLFDLA</sequence>
<feature type="domain" description="Pirin N-terminal" evidence="3">
    <location>
        <begin position="9"/>
        <end position="119"/>
    </location>
</feature>
<dbReference type="CDD" id="cd20311">
    <property type="entry name" value="cupin_Yhhw_C"/>
    <property type="match status" value="1"/>
</dbReference>
<protein>
    <submittedName>
        <fullName evidence="5">Pirin family protein</fullName>
    </submittedName>
</protein>
<reference evidence="5" key="1">
    <citation type="submission" date="2021-07" db="EMBL/GenBank/DDBJ databases">
        <title>Shewanella sp. YLB-07 whole genome sequence.</title>
        <authorList>
            <person name="Yu L."/>
        </authorList>
    </citation>
    <scope>NUCLEOTIDE SEQUENCE</scope>
    <source>
        <strain evidence="5">YLB-08</strain>
    </source>
</reference>
<dbReference type="InterPro" id="IPR003829">
    <property type="entry name" value="Pirin_N_dom"/>
</dbReference>
<keyword evidence="6" id="KW-1185">Reference proteome</keyword>
<proteinExistence type="inferred from homology"/>
<dbReference type="InterPro" id="IPR012093">
    <property type="entry name" value="Pirin"/>
</dbReference>
<evidence type="ECO:0000259" key="3">
    <source>
        <dbReference type="Pfam" id="PF02678"/>
    </source>
</evidence>
<organism evidence="5 6">
    <name type="scientific">Shewanella eurypsychrophilus</name>
    <dbReference type="NCBI Taxonomy" id="2593656"/>
    <lineage>
        <taxon>Bacteria</taxon>
        <taxon>Pseudomonadati</taxon>
        <taxon>Pseudomonadota</taxon>
        <taxon>Gammaproteobacteria</taxon>
        <taxon>Alteromonadales</taxon>
        <taxon>Shewanellaceae</taxon>
        <taxon>Shewanella</taxon>
    </lineage>
</organism>
<comment type="similarity">
    <text evidence="1 2">Belongs to the pirin family.</text>
</comment>
<dbReference type="RefSeq" id="WP_142874410.1">
    <property type="nucleotide sequence ID" value="NZ_CP045503.2"/>
</dbReference>
<dbReference type="InterPro" id="IPR041602">
    <property type="entry name" value="Quercetinase_C"/>
</dbReference>
<dbReference type="Pfam" id="PF02678">
    <property type="entry name" value="Pirin"/>
    <property type="match status" value="1"/>
</dbReference>
<dbReference type="Gene3D" id="2.60.120.10">
    <property type="entry name" value="Jelly Rolls"/>
    <property type="match status" value="2"/>
</dbReference>
<evidence type="ECO:0000256" key="2">
    <source>
        <dbReference type="RuleBase" id="RU003457"/>
    </source>
</evidence>
<evidence type="ECO:0000313" key="6">
    <source>
        <dbReference type="Proteomes" id="UP000316416"/>
    </source>
</evidence>
<dbReference type="InterPro" id="IPR011051">
    <property type="entry name" value="RmlC_Cupin_sf"/>
</dbReference>
<dbReference type="CDD" id="cd02910">
    <property type="entry name" value="cupin_Yhhw_N"/>
    <property type="match status" value="1"/>
</dbReference>
<feature type="domain" description="Quercetin 2,3-dioxygenase C-terminal cupin" evidence="4">
    <location>
        <begin position="144"/>
        <end position="230"/>
    </location>
</feature>
<name>A0ABX6V8V5_9GAMM</name>
<dbReference type="Proteomes" id="UP000316416">
    <property type="component" value="Chromosome"/>
</dbReference>
<dbReference type="PANTHER" id="PTHR43212">
    <property type="entry name" value="QUERCETIN 2,3-DIOXYGENASE"/>
    <property type="match status" value="1"/>
</dbReference>
<dbReference type="Pfam" id="PF17954">
    <property type="entry name" value="Pirin_C_2"/>
    <property type="match status" value="1"/>
</dbReference>